<keyword evidence="4" id="KW-0498">Mitosis</keyword>
<dbReference type="InterPro" id="IPR046794">
    <property type="entry name" value="Apc1_MidN"/>
</dbReference>
<dbReference type="PANTHER" id="PTHR12827:SF3">
    <property type="entry name" value="ANAPHASE-PROMOTING COMPLEX SUBUNIT 1"/>
    <property type="match status" value="1"/>
</dbReference>
<dbReference type="FunFam" id="1.25.10.10:FF:000400">
    <property type="entry name" value="20S cyclosome subunit (APC1/BimE), putative"/>
    <property type="match status" value="1"/>
</dbReference>
<organism evidence="9">
    <name type="scientific">Magnaporthiopsis poae (strain ATCC 64411 / 73-15)</name>
    <name type="common">Kentucky bluegrass fungus</name>
    <name type="synonym">Magnaporthe poae</name>
    <dbReference type="NCBI Taxonomy" id="644358"/>
    <lineage>
        <taxon>Eukaryota</taxon>
        <taxon>Fungi</taxon>
        <taxon>Dikarya</taxon>
        <taxon>Ascomycota</taxon>
        <taxon>Pezizomycotina</taxon>
        <taxon>Sordariomycetes</taxon>
        <taxon>Sordariomycetidae</taxon>
        <taxon>Magnaporthales</taxon>
        <taxon>Magnaporthaceae</taxon>
        <taxon>Magnaporthiopsis</taxon>
    </lineage>
</organism>
<name>A0A0H2TN82_MAGP6</name>
<feature type="region of interest" description="Disordered" evidence="6">
    <location>
        <begin position="248"/>
        <end position="267"/>
    </location>
</feature>
<dbReference type="InterPro" id="IPR024990">
    <property type="entry name" value="Apc1"/>
</dbReference>
<dbReference type="GO" id="GO:0070979">
    <property type="term" value="P:protein K11-linked ubiquitination"/>
    <property type="evidence" value="ECO:0007669"/>
    <property type="project" value="TreeGrafter"/>
</dbReference>
<dbReference type="FunFam" id="1.25.10.10:FF:000531">
    <property type="entry name" value="Negative regulator of mitosis"/>
    <property type="match status" value="1"/>
</dbReference>
<evidence type="ECO:0000313" key="9">
    <source>
        <dbReference type="EMBL" id="KLU85515.1"/>
    </source>
</evidence>
<proteinExistence type="inferred from homology"/>
<reference evidence="9" key="1">
    <citation type="submission" date="2010-05" db="EMBL/GenBank/DDBJ databases">
        <title>The Genome Sequence of Magnaporthe poae strain ATCC 64411.</title>
        <authorList>
            <consortium name="The Broad Institute Genome Sequencing Platform"/>
            <consortium name="Broad Institute Genome Sequencing Center for Infectious Disease"/>
            <person name="Ma L.-J."/>
            <person name="Dead R."/>
            <person name="Young S."/>
            <person name="Zeng Q."/>
            <person name="Koehrsen M."/>
            <person name="Alvarado L."/>
            <person name="Berlin A."/>
            <person name="Chapman S.B."/>
            <person name="Chen Z."/>
            <person name="Freedman E."/>
            <person name="Gellesch M."/>
            <person name="Goldberg J."/>
            <person name="Griggs A."/>
            <person name="Gujja S."/>
            <person name="Heilman E.R."/>
            <person name="Heiman D."/>
            <person name="Hepburn T."/>
            <person name="Howarth C."/>
            <person name="Jen D."/>
            <person name="Larson L."/>
            <person name="Mehta T."/>
            <person name="Neiman D."/>
            <person name="Pearson M."/>
            <person name="Roberts A."/>
            <person name="Saif S."/>
            <person name="Shea T."/>
            <person name="Shenoy N."/>
            <person name="Sisk P."/>
            <person name="Stolte C."/>
            <person name="Sykes S."/>
            <person name="Walk T."/>
            <person name="White J."/>
            <person name="Yandava C."/>
            <person name="Haas B."/>
            <person name="Nusbaum C."/>
            <person name="Birren B."/>
        </authorList>
    </citation>
    <scope>NUCLEOTIDE SEQUENCE</scope>
    <source>
        <strain evidence="9">ATCC 64411</strain>
    </source>
</reference>
<sequence length="1936" mass="213592">MASVTSFGIHQPTGLRHAVSEGILPPDPSPDLYTWDIIPDCHHSGDDGDDELLITRDTVLWSRGGLFRKSFKFAAEGEPISQALITHFPTPEDDRNLSEGHGRDDGPSGQRSGLSKALVVFLKTQAHIYFLSGTSHIVHMPFEVEAACSAPIGVIIQRRHNADHLSPITLKFPRVPPNDFIAPPLSPLSPRVTQLQFSTEGLGKPKTLPLRLSSTLENMWEPPLEKTDSRWPRLVCLTDPFLELGLVVSQPDKPSKSRRRRTSPRTPFLDPAEEIIHVEAVRRPGQSKTDTVDDLVLAITVNRESSMYTIWRLVYLKPEDLFARQTKKPKPGPTRRRSSMQPGMKSRATSPVAPSFRESLGAQLPVKKTRRSERIEKSLDLALAMDPDKGGEVTRRQSRRVSSLLARADLSASHERAPFANESMITHPGGRRLESHGSQRGRASGGYAPMNMSASYGQSGRGFLEPPAVDILDSLRDGGDFEGFQNIALDDSDLVDGLTKEILLTKIHSVPMDNANVRYSLSDRPARNQCRVFVVVGPPFAVDEEDRTYLVIGIQDPVDKRLQLVTLHVQSRKKRLATTRGDTAKAGRKKQGPPESDMVVTWGPLRRAQSVVDSCKIVDGDQSMILILSENMAGHREFSIQGPWSELTKVTLPLLFYENPNSLEYLSRPLQQGTTERTSIGVGLPAAQLEGVCHPKARGIVDIRDKQGAFHRIQIQLEPRTRQVRSVLQACRSILPDSHGERMLAAWWHIMQWMGDHYAAEVASVEWSSVVIELFVLFLALDPSGVMRSQPAAADPSALPKEPSKWNQMLAFETPRSSASPAWMQRGGWRWMLDEAHFAEMVGPDMNQPGEEDFLDQHIRYAREFMASAAGDLLVGESGYMPTASGRSLETRRSAAWSIIMGLHLLMEEQKLDTLAAEALFPGPADLRVITCQIARWLRWHDFVHQYELGIQVSVDPRHDGDLDLSPPLPRPEKIPSVLNWIQEKITGVGGDPFPTLADVYSTATQQSQKDSPDERRWARITPRTLMFRDFFNSLTSMSSHVQIVETLHRCGFTNEVLDTLPEAIATPLRDAISMCQSHPPPTWSKGLLTLVDRTDISAVLKPDRLFRHNMIGNSNPSHVAQWDIQLLCRNLDDFNGSGIEEVEGTERQAVVRALFKDDRRLNEAQTLLSSHKPRTLRLDPNPKWSDAEYLEKQKELATTAATSTLAIPAGRGMLSYALRFPLLTQKFQIGGFQLVCNIKPANVSVSVDKSMFTEEKVNWAFFHQGVAGGLSISPQAKGIDTSWILYNKPGNDLNNRHAGFLLALGLNGHLKSVAKWVAFKYLTPKHTMTSIGLLLGLAASYIGTMDSLITRLLSVHVTRMLPRGAAELNLSHLTQTTGIMGIGLLYCNTQHRRMSEVMMSEIEHLEDEEEEDPLRNEGYRLAAGFALGLINLGKGSDLKGLHDMRLTEKLLTVASSAKKVELVNVLDRSAAGAVVAIALIFMKSDDHIVARKIDVPDSILQFDYVRPDILLLRTVAKNLILWSGIKPTTDWIHENLPAEYQRLHKKWPGPTLRSSDLPFFSIMTGLCFAMGLRFAGSANEKVRDVLVQYLDGFMRALRQPVARFDGQMAQANVRMCVDVLALSCATVMAGTGDLVVLRRLRALHGRDDPHTTYGSHMAAHLAIGTLFLGCGTTTLGTSDLAIAALLIAFYPLFPATVQDNSSHLQAFRHFWVLATEPRCLVVKDVATGQPISVPVMIQLKQPTAPATTTTAFDPKLGAKTKKAVAATTPTPHARSRSAKNAHTGSVAPATDVPPEPPVHMLIRRQTPCLLPPLEDIASVRTDAASMGYWDLTIDFTAPAKSGPAKKGVKGASGANNDMAAAFRANQCLHLRRRPTRDGVFGATLQALGQRNGGTTPNTAAKADGPGSAVVAASTKDPLEWVFNLPSLQGLTHAER</sequence>
<feature type="non-terminal residue" evidence="9">
    <location>
        <position position="1936"/>
    </location>
</feature>
<accession>A0A0H2TN82</accession>
<dbReference type="GO" id="GO:0031145">
    <property type="term" value="P:anaphase-promoting complex-dependent catabolic process"/>
    <property type="evidence" value="ECO:0007669"/>
    <property type="project" value="TreeGrafter"/>
</dbReference>
<dbReference type="Pfam" id="PF12859">
    <property type="entry name" value="ANAPC1"/>
    <property type="match status" value="1"/>
</dbReference>
<feature type="domain" description="Anaphase-promoting complex subunit 1 N-terminal" evidence="7">
    <location>
        <begin position="29"/>
        <end position="774"/>
    </location>
</feature>
<feature type="region of interest" description="Disordered" evidence="6">
    <location>
        <begin position="575"/>
        <end position="598"/>
    </location>
</feature>
<dbReference type="FunFam" id="1.25.10.10:FF:000283">
    <property type="entry name" value="Anaphase-promoting complex subunit 1"/>
    <property type="match status" value="1"/>
</dbReference>
<protein>
    <recommendedName>
        <fullName evidence="10">Anaphase-promoting complex subunit 1</fullName>
    </recommendedName>
</protein>
<gene>
    <name evidence="9" type="ORF">MAPG_04538</name>
</gene>
<dbReference type="GO" id="GO:0060090">
    <property type="term" value="F:molecular adaptor activity"/>
    <property type="evidence" value="ECO:0007669"/>
    <property type="project" value="TreeGrafter"/>
</dbReference>
<evidence type="ECO:0000256" key="5">
    <source>
        <dbReference type="ARBA" id="ARBA00023306"/>
    </source>
</evidence>
<dbReference type="InterPro" id="IPR011989">
    <property type="entry name" value="ARM-like"/>
</dbReference>
<dbReference type="GO" id="GO:0051301">
    <property type="term" value="P:cell division"/>
    <property type="evidence" value="ECO:0007669"/>
    <property type="project" value="UniProtKB-KW"/>
</dbReference>
<keyword evidence="3" id="KW-0677">Repeat</keyword>
<dbReference type="EMBL" id="GL876968">
    <property type="protein sequence ID" value="KLU85515.1"/>
    <property type="molecule type" value="Genomic_DNA"/>
</dbReference>
<feature type="region of interest" description="Disordered" evidence="6">
    <location>
        <begin position="324"/>
        <end position="354"/>
    </location>
</feature>
<evidence type="ECO:0000256" key="2">
    <source>
        <dbReference type="ARBA" id="ARBA00022618"/>
    </source>
</evidence>
<dbReference type="GO" id="GO:0005680">
    <property type="term" value="C:anaphase-promoting complex"/>
    <property type="evidence" value="ECO:0007669"/>
    <property type="project" value="InterPro"/>
</dbReference>
<reference evidence="9" key="2">
    <citation type="submission" date="2011-03" db="EMBL/GenBank/DDBJ databases">
        <title>Annotation of Magnaporthe poae ATCC 64411.</title>
        <authorList>
            <person name="Ma L.-J."/>
            <person name="Dead R."/>
            <person name="Young S.K."/>
            <person name="Zeng Q."/>
            <person name="Gargeya S."/>
            <person name="Fitzgerald M."/>
            <person name="Haas B."/>
            <person name="Abouelleil A."/>
            <person name="Alvarado L."/>
            <person name="Arachchi H.M."/>
            <person name="Berlin A."/>
            <person name="Brown A."/>
            <person name="Chapman S.B."/>
            <person name="Chen Z."/>
            <person name="Dunbar C."/>
            <person name="Freedman E."/>
            <person name="Gearin G."/>
            <person name="Gellesch M."/>
            <person name="Goldberg J."/>
            <person name="Griggs A."/>
            <person name="Gujja S."/>
            <person name="Heiman D."/>
            <person name="Howarth C."/>
            <person name="Larson L."/>
            <person name="Lui A."/>
            <person name="MacDonald P.J.P."/>
            <person name="Mehta T."/>
            <person name="Montmayeur A."/>
            <person name="Murphy C."/>
            <person name="Neiman D."/>
            <person name="Pearson M."/>
            <person name="Priest M."/>
            <person name="Roberts A."/>
            <person name="Saif S."/>
            <person name="Shea T."/>
            <person name="Shenoy N."/>
            <person name="Sisk P."/>
            <person name="Stolte C."/>
            <person name="Sykes S."/>
            <person name="Yandava C."/>
            <person name="Wortman J."/>
            <person name="Nusbaum C."/>
            <person name="Birren B."/>
        </authorList>
    </citation>
    <scope>NUCLEOTIDE SEQUENCE</scope>
    <source>
        <strain evidence="9">ATCC 64411</strain>
    </source>
</reference>
<evidence type="ECO:0000256" key="1">
    <source>
        <dbReference type="ARBA" id="ARBA00010547"/>
    </source>
</evidence>
<comment type="similarity">
    <text evidence="1">Belongs to the APC1 family.</text>
</comment>
<evidence type="ECO:0000256" key="3">
    <source>
        <dbReference type="ARBA" id="ARBA00022737"/>
    </source>
</evidence>
<dbReference type="GO" id="GO:0007091">
    <property type="term" value="P:metaphase/anaphase transition of mitotic cell cycle"/>
    <property type="evidence" value="ECO:0007669"/>
    <property type="project" value="TreeGrafter"/>
</dbReference>
<feature type="region of interest" description="Disordered" evidence="6">
    <location>
        <begin position="423"/>
        <end position="442"/>
    </location>
</feature>
<keyword evidence="2" id="KW-0132">Cell division</keyword>
<dbReference type="Pfam" id="PF01851">
    <property type="entry name" value="PC_rep"/>
    <property type="match status" value="1"/>
</dbReference>
<dbReference type="Gene3D" id="1.25.10.10">
    <property type="entry name" value="Leucine-rich Repeat Variant"/>
    <property type="match status" value="3"/>
</dbReference>
<dbReference type="Pfam" id="PF20518">
    <property type="entry name" value="Apc1_MidN"/>
    <property type="match status" value="1"/>
</dbReference>
<dbReference type="OrthoDB" id="26401at2759"/>
<keyword evidence="5" id="KW-0131">Cell cycle</keyword>
<evidence type="ECO:0000259" key="8">
    <source>
        <dbReference type="Pfam" id="PF20518"/>
    </source>
</evidence>
<dbReference type="InterPro" id="IPR049255">
    <property type="entry name" value="Apc1_N"/>
</dbReference>
<dbReference type="PANTHER" id="PTHR12827">
    <property type="entry name" value="MEIOTIC CHECKPOINT REGULATOR TSG24 FAMILY MEMBER"/>
    <property type="match status" value="1"/>
</dbReference>
<dbReference type="VEuPathDB" id="FungiDB:MAPG_04538"/>
<evidence type="ECO:0000259" key="7">
    <source>
        <dbReference type="Pfam" id="PF12859"/>
    </source>
</evidence>
<feature type="region of interest" description="Disordered" evidence="6">
    <location>
        <begin position="88"/>
        <end position="111"/>
    </location>
</feature>
<dbReference type="InterPro" id="IPR002015">
    <property type="entry name" value="Proteasome/cyclosome_rpt"/>
</dbReference>
<feature type="compositionally biased region" description="Basic residues" evidence="6">
    <location>
        <begin position="325"/>
        <end position="338"/>
    </location>
</feature>
<feature type="region of interest" description="Disordered" evidence="6">
    <location>
        <begin position="1766"/>
        <end position="1795"/>
    </location>
</feature>
<evidence type="ECO:0000256" key="6">
    <source>
        <dbReference type="SAM" id="MobiDB-lite"/>
    </source>
</evidence>
<feature type="compositionally biased region" description="Basic and acidic residues" evidence="6">
    <location>
        <begin position="90"/>
        <end position="106"/>
    </location>
</feature>
<evidence type="ECO:0008006" key="10">
    <source>
        <dbReference type="Google" id="ProtNLM"/>
    </source>
</evidence>
<evidence type="ECO:0000256" key="4">
    <source>
        <dbReference type="ARBA" id="ARBA00022776"/>
    </source>
</evidence>
<feature type="domain" description="Anaphase-promoting complex subunit 1 middle" evidence="8">
    <location>
        <begin position="1032"/>
        <end position="1098"/>
    </location>
</feature>